<evidence type="ECO:0000256" key="1">
    <source>
        <dbReference type="ARBA" id="ARBA00022737"/>
    </source>
</evidence>
<evidence type="ECO:0000256" key="2">
    <source>
        <dbReference type="ARBA" id="ARBA00022803"/>
    </source>
</evidence>
<dbReference type="InterPro" id="IPR013360">
    <property type="entry name" value="Pilus_4_PilW"/>
</dbReference>
<dbReference type="OrthoDB" id="9814042at2"/>
<feature type="repeat" description="TPR" evidence="3">
    <location>
        <begin position="51"/>
        <end position="84"/>
    </location>
</feature>
<gene>
    <name evidence="5" type="ORF">DES47_101246</name>
</gene>
<dbReference type="Gene3D" id="1.25.40.10">
    <property type="entry name" value="Tetratricopeptide repeat domain"/>
    <property type="match status" value="1"/>
</dbReference>
<feature type="chain" id="PRO_5020618276" evidence="4">
    <location>
        <begin position="22"/>
        <end position="270"/>
    </location>
</feature>
<sequence>MSIGWWQWRLCLALTAVVGLAGCGATGMTGGSTAGPQIRTESDQTDNDRRAKVRLELAEGYFSRGQYTTALDEVKQAFAAKPELIEGYNLRGLIYAAMGEDALAEDSFRRALAINGRDADALHNYGWFLCQHQRWAAATAQFDLAIALPQYRGVSRTLLAKGVCQARAGQWMEAEGTLLRAFELDPTSPAVTVNLAEVLYRREDLDRARFYIRRVNSQADLLSAQTLWLALRIERKLGNTQSVRELGDQMLKRFPRSQEALAFENGRFDD</sequence>
<dbReference type="SMART" id="SM00028">
    <property type="entry name" value="TPR"/>
    <property type="match status" value="3"/>
</dbReference>
<dbReference type="AlphaFoldDB" id="A0A4R6QTX4"/>
<dbReference type="GO" id="GO:0009279">
    <property type="term" value="C:cell outer membrane"/>
    <property type="evidence" value="ECO:0007669"/>
    <property type="project" value="TreeGrafter"/>
</dbReference>
<keyword evidence="4" id="KW-0732">Signal</keyword>
<dbReference type="InterPro" id="IPR050498">
    <property type="entry name" value="Ycf3"/>
</dbReference>
<keyword evidence="2 3" id="KW-0802">TPR repeat</keyword>
<feature type="repeat" description="TPR" evidence="3">
    <location>
        <begin position="85"/>
        <end position="118"/>
    </location>
</feature>
<feature type="signal peptide" evidence="4">
    <location>
        <begin position="1"/>
        <end position="21"/>
    </location>
</feature>
<protein>
    <submittedName>
        <fullName evidence="5">Type IV pilus assembly protein PilF</fullName>
    </submittedName>
</protein>
<reference evidence="5 6" key="1">
    <citation type="submission" date="2019-03" db="EMBL/GenBank/DDBJ databases">
        <title>Genomic Encyclopedia of Type Strains, Phase IV (KMG-IV): sequencing the most valuable type-strain genomes for metagenomic binning, comparative biology and taxonomic classification.</title>
        <authorList>
            <person name="Goeker M."/>
        </authorList>
    </citation>
    <scope>NUCLEOTIDE SEQUENCE [LARGE SCALE GENOMIC DNA]</scope>
    <source>
        <strain evidence="5 6">DSM 16998</strain>
    </source>
</reference>
<evidence type="ECO:0000313" key="6">
    <source>
        <dbReference type="Proteomes" id="UP000295361"/>
    </source>
</evidence>
<name>A0A4R6QTX4_9BURK</name>
<dbReference type="Pfam" id="PF13181">
    <property type="entry name" value="TPR_8"/>
    <property type="match status" value="1"/>
</dbReference>
<dbReference type="Proteomes" id="UP000295361">
    <property type="component" value="Unassembled WGS sequence"/>
</dbReference>
<evidence type="ECO:0000256" key="4">
    <source>
        <dbReference type="SAM" id="SignalP"/>
    </source>
</evidence>
<dbReference type="NCBIfam" id="TIGR02521">
    <property type="entry name" value="type_IV_pilW"/>
    <property type="match status" value="1"/>
</dbReference>
<proteinExistence type="predicted"/>
<dbReference type="PANTHER" id="PTHR44858:SF1">
    <property type="entry name" value="UDP-N-ACETYLGLUCOSAMINE--PEPTIDE N-ACETYLGLUCOSAMINYLTRANSFERASE SPINDLY-RELATED"/>
    <property type="match status" value="1"/>
</dbReference>
<dbReference type="RefSeq" id="WP_133698843.1">
    <property type="nucleotide sequence ID" value="NZ_SNXS01000001.1"/>
</dbReference>
<comment type="caution">
    <text evidence="5">The sequence shown here is derived from an EMBL/GenBank/DDBJ whole genome shotgun (WGS) entry which is preliminary data.</text>
</comment>
<dbReference type="GO" id="GO:0046813">
    <property type="term" value="P:receptor-mediated virion attachment to host cell"/>
    <property type="evidence" value="ECO:0007669"/>
    <property type="project" value="TreeGrafter"/>
</dbReference>
<keyword evidence="1" id="KW-0677">Repeat</keyword>
<dbReference type="SUPFAM" id="SSF48452">
    <property type="entry name" value="TPR-like"/>
    <property type="match status" value="1"/>
</dbReference>
<dbReference type="InterPro" id="IPR011990">
    <property type="entry name" value="TPR-like_helical_dom_sf"/>
</dbReference>
<dbReference type="PANTHER" id="PTHR44858">
    <property type="entry name" value="TETRATRICOPEPTIDE REPEAT PROTEIN 6"/>
    <property type="match status" value="1"/>
</dbReference>
<dbReference type="InterPro" id="IPR019734">
    <property type="entry name" value="TPR_rpt"/>
</dbReference>
<dbReference type="EMBL" id="SNXS01000001">
    <property type="protein sequence ID" value="TDP74192.1"/>
    <property type="molecule type" value="Genomic_DNA"/>
</dbReference>
<keyword evidence="6" id="KW-1185">Reference proteome</keyword>
<dbReference type="PROSITE" id="PS50005">
    <property type="entry name" value="TPR"/>
    <property type="match status" value="2"/>
</dbReference>
<accession>A0A4R6QTX4</accession>
<dbReference type="InParanoid" id="A0A4R6QTX4"/>
<evidence type="ECO:0000313" key="5">
    <source>
        <dbReference type="EMBL" id="TDP74192.1"/>
    </source>
</evidence>
<evidence type="ECO:0000256" key="3">
    <source>
        <dbReference type="PROSITE-ProRule" id="PRU00339"/>
    </source>
</evidence>
<organism evidence="5 6">
    <name type="scientific">Roseateles toxinivorans</name>
    <dbReference type="NCBI Taxonomy" id="270368"/>
    <lineage>
        <taxon>Bacteria</taxon>
        <taxon>Pseudomonadati</taxon>
        <taxon>Pseudomonadota</taxon>
        <taxon>Betaproteobacteria</taxon>
        <taxon>Burkholderiales</taxon>
        <taxon>Sphaerotilaceae</taxon>
        <taxon>Roseateles</taxon>
    </lineage>
</organism>